<dbReference type="GO" id="GO:0006313">
    <property type="term" value="P:DNA transposition"/>
    <property type="evidence" value="ECO:0007669"/>
    <property type="project" value="InterPro"/>
</dbReference>
<dbReference type="Proteomes" id="UP000253501">
    <property type="component" value="Unassembled WGS sequence"/>
</dbReference>
<dbReference type="InterPro" id="IPR003346">
    <property type="entry name" value="Transposase_20"/>
</dbReference>
<evidence type="ECO:0000313" key="3">
    <source>
        <dbReference type="Proteomes" id="UP000253501"/>
    </source>
</evidence>
<evidence type="ECO:0000259" key="1">
    <source>
        <dbReference type="Pfam" id="PF02371"/>
    </source>
</evidence>
<evidence type="ECO:0000313" key="2">
    <source>
        <dbReference type="EMBL" id="RCJ04072.1"/>
    </source>
</evidence>
<reference evidence="2 3" key="1">
    <citation type="submission" date="2018-04" db="EMBL/GenBank/DDBJ databases">
        <title>Cupriavidus necator CR12 genome sequencing and assembly.</title>
        <authorList>
            <person name="Ben Fekih I."/>
            <person name="Mazhar H.S."/>
            <person name="Bello S.K."/>
            <person name="Rensing C."/>
        </authorList>
    </citation>
    <scope>NUCLEOTIDE SEQUENCE [LARGE SCALE GENOMIC DNA]</scope>
    <source>
        <strain evidence="2 3">CR12</strain>
    </source>
</reference>
<proteinExistence type="predicted"/>
<accession>A0A367P8B9</accession>
<dbReference type="Pfam" id="PF02371">
    <property type="entry name" value="Transposase_20"/>
    <property type="match status" value="1"/>
</dbReference>
<feature type="domain" description="Transposase IS116/IS110/IS902 C-terminal" evidence="1">
    <location>
        <begin position="9"/>
        <end position="51"/>
    </location>
</feature>
<gene>
    <name evidence="2" type="ORF">DDK22_33675</name>
</gene>
<dbReference type="AlphaFoldDB" id="A0A367P8B9"/>
<dbReference type="EMBL" id="QDHA01000113">
    <property type="protein sequence ID" value="RCJ04072.1"/>
    <property type="molecule type" value="Genomic_DNA"/>
</dbReference>
<protein>
    <recommendedName>
        <fullName evidence="1">Transposase IS116/IS110/IS902 C-terminal domain-containing protein</fullName>
    </recommendedName>
</protein>
<sequence>MFVARNRASLLTTIPGVSNFDRSGLLAEIRVDMTRFPDAGHLVFWGLFPRNDCNTRVRKRHLAQDRAGDGDLGCRTREPPSSCRIRSTCRLTAEGSQHMHIRNGRIRKCYSTAVEMQI</sequence>
<dbReference type="GO" id="GO:0004803">
    <property type="term" value="F:transposase activity"/>
    <property type="evidence" value="ECO:0007669"/>
    <property type="project" value="InterPro"/>
</dbReference>
<name>A0A367P8B9_CUPNE</name>
<dbReference type="GO" id="GO:0003677">
    <property type="term" value="F:DNA binding"/>
    <property type="evidence" value="ECO:0007669"/>
    <property type="project" value="InterPro"/>
</dbReference>
<organism evidence="2 3">
    <name type="scientific">Cupriavidus necator</name>
    <name type="common">Alcaligenes eutrophus</name>
    <name type="synonym">Ralstonia eutropha</name>
    <dbReference type="NCBI Taxonomy" id="106590"/>
    <lineage>
        <taxon>Bacteria</taxon>
        <taxon>Pseudomonadati</taxon>
        <taxon>Pseudomonadota</taxon>
        <taxon>Betaproteobacteria</taxon>
        <taxon>Burkholderiales</taxon>
        <taxon>Burkholderiaceae</taxon>
        <taxon>Cupriavidus</taxon>
    </lineage>
</organism>
<comment type="caution">
    <text evidence="2">The sequence shown here is derived from an EMBL/GenBank/DDBJ whole genome shotgun (WGS) entry which is preliminary data.</text>
</comment>